<dbReference type="InterPro" id="IPR050109">
    <property type="entry name" value="HTH-type_TetR-like_transc_reg"/>
</dbReference>
<dbReference type="PANTHER" id="PTHR30328:SF54">
    <property type="entry name" value="HTH-TYPE TRANSCRIPTIONAL REPRESSOR SCO4008"/>
    <property type="match status" value="1"/>
</dbReference>
<dbReference type="PROSITE" id="PS50977">
    <property type="entry name" value="HTH_TETR_2"/>
    <property type="match status" value="1"/>
</dbReference>
<proteinExistence type="predicted"/>
<organism evidence="4 5">
    <name type="scientific">Leifsonia shinshuensis</name>
    <dbReference type="NCBI Taxonomy" id="150026"/>
    <lineage>
        <taxon>Bacteria</taxon>
        <taxon>Bacillati</taxon>
        <taxon>Actinomycetota</taxon>
        <taxon>Actinomycetes</taxon>
        <taxon>Micrococcales</taxon>
        <taxon>Microbacteriaceae</taxon>
        <taxon>Leifsonia</taxon>
    </lineage>
</organism>
<dbReference type="Pfam" id="PF17938">
    <property type="entry name" value="TetR_C_29"/>
    <property type="match status" value="1"/>
</dbReference>
<evidence type="ECO:0000256" key="2">
    <source>
        <dbReference type="PROSITE-ProRule" id="PRU00335"/>
    </source>
</evidence>
<dbReference type="PANTHER" id="PTHR30328">
    <property type="entry name" value="TRANSCRIPTIONAL REPRESSOR"/>
    <property type="match status" value="1"/>
</dbReference>
<dbReference type="RefSeq" id="WP_185276516.1">
    <property type="nucleotide sequence ID" value="NZ_CP043641.1"/>
</dbReference>
<keyword evidence="1 2" id="KW-0238">DNA-binding</keyword>
<dbReference type="Gene3D" id="1.10.357.10">
    <property type="entry name" value="Tetracycline Repressor, domain 2"/>
    <property type="match status" value="1"/>
</dbReference>
<dbReference type="EMBL" id="CP043641">
    <property type="protein sequence ID" value="QNE37108.1"/>
    <property type="molecule type" value="Genomic_DNA"/>
</dbReference>
<dbReference type="SUPFAM" id="SSF46689">
    <property type="entry name" value="Homeodomain-like"/>
    <property type="match status" value="1"/>
</dbReference>
<feature type="domain" description="HTH tetR-type" evidence="3">
    <location>
        <begin position="13"/>
        <end position="73"/>
    </location>
</feature>
<evidence type="ECO:0000256" key="1">
    <source>
        <dbReference type="ARBA" id="ARBA00023125"/>
    </source>
</evidence>
<dbReference type="InterPro" id="IPR009057">
    <property type="entry name" value="Homeodomain-like_sf"/>
</dbReference>
<name>A0A7G6YF43_9MICO</name>
<dbReference type="Pfam" id="PF00440">
    <property type="entry name" value="TetR_N"/>
    <property type="match status" value="1"/>
</dbReference>
<reference evidence="5" key="1">
    <citation type="submission" date="2019-09" db="EMBL/GenBank/DDBJ databases">
        <title>Antimicrobial potential of Antarctic Bacteria.</title>
        <authorList>
            <person name="Benaud N."/>
            <person name="Edwards R.J."/>
            <person name="Ferrari B.C."/>
        </authorList>
    </citation>
    <scope>NUCLEOTIDE SEQUENCE [LARGE SCALE GENOMIC DNA]</scope>
    <source>
        <strain evidence="5">INR9</strain>
    </source>
</reference>
<evidence type="ECO:0000259" key="3">
    <source>
        <dbReference type="PROSITE" id="PS50977"/>
    </source>
</evidence>
<dbReference type="InterPro" id="IPR001647">
    <property type="entry name" value="HTH_TetR"/>
</dbReference>
<protein>
    <submittedName>
        <fullName evidence="4">TetR/AcrR family transcriptional regulator</fullName>
    </submittedName>
</protein>
<dbReference type="GO" id="GO:0003677">
    <property type="term" value="F:DNA binding"/>
    <property type="evidence" value="ECO:0007669"/>
    <property type="project" value="UniProtKB-UniRule"/>
</dbReference>
<dbReference type="InterPro" id="IPR036271">
    <property type="entry name" value="Tet_transcr_reg_TetR-rel_C_sf"/>
</dbReference>
<dbReference type="GO" id="GO:0006355">
    <property type="term" value="P:regulation of DNA-templated transcription"/>
    <property type="evidence" value="ECO:0007669"/>
    <property type="project" value="UniProtKB-ARBA"/>
</dbReference>
<gene>
    <name evidence="4" type="ORF">F1C12_19635</name>
</gene>
<evidence type="ECO:0000313" key="4">
    <source>
        <dbReference type="EMBL" id="QNE37108.1"/>
    </source>
</evidence>
<dbReference type="PRINTS" id="PR00455">
    <property type="entry name" value="HTHTETR"/>
</dbReference>
<dbReference type="KEGG" id="lse:F1C12_19635"/>
<accession>A0A7G6YF43</accession>
<sequence length="213" mass="24364">MARLDHERIRDADRTRAEILAVATQEFADRGYSGARVDEIARRMSTTKRMIYYYFGGKEQLYVSVLEAAYAEMRGYEQELDVSDLEPVEAIRAIAERTFDHHTSRQDFVRLVAIENIHRAAFLREVGEPESLALPALELIDEVLRRGRAAGVFRDDLDATDVHLAISSFCVFPVANRHTFGYLFGRDLLNQARAPHYRRMLGDMIVALLTADR</sequence>
<evidence type="ECO:0000313" key="5">
    <source>
        <dbReference type="Proteomes" id="UP000515511"/>
    </source>
</evidence>
<dbReference type="AlphaFoldDB" id="A0A7G6YF43"/>
<dbReference type="Proteomes" id="UP000515511">
    <property type="component" value="Chromosome"/>
</dbReference>
<dbReference type="SUPFAM" id="SSF48498">
    <property type="entry name" value="Tetracyclin repressor-like, C-terminal domain"/>
    <property type="match status" value="1"/>
</dbReference>
<feature type="DNA-binding region" description="H-T-H motif" evidence="2">
    <location>
        <begin position="36"/>
        <end position="55"/>
    </location>
</feature>
<dbReference type="InterPro" id="IPR041474">
    <property type="entry name" value="NicS_C"/>
</dbReference>